<protein>
    <submittedName>
        <fullName evidence="3">Uncharacterized protein</fullName>
    </submittedName>
</protein>
<sequence>MDTTLSMAYTDRKEDLMLDNENEEEEEGILTNKASRNTSPDMENKVKKRKKKKNKFKLLNDNEITYYDNPNQNKCVIELIDIKPVPIPDKPLRIKEKANPLLKIHLPEERRYGKLKFRRGNTPVEVIYTKDQGTMMPVIFTKEQDTQTQHKSSVEKKTSFIVLCSKGIIMVAAIVLISSSEEISKAKPCELEKALKSIIRKLLHPKSLMPKKLKRALFILLACNAIIFSIAMVVYYNDIRKTKAEKSDINFVQLKATMFNLLEKTYTSDNISSNDALSKGWNKFFIEYECCAINQVQGTTNDFDSTPWCTTSGSCQATASQIPKTCCNYVTEDDYGSAPSNCHSSVSSGTYKSNCMNVIKRLSVTNIEEYKISLLQVSLLIIGTLEIAEAILVLVLTTEFAIFFKFKICLKI</sequence>
<keyword evidence="2" id="KW-0472">Membrane</keyword>
<evidence type="ECO:0000256" key="2">
    <source>
        <dbReference type="SAM" id="Phobius"/>
    </source>
</evidence>
<feature type="transmembrane region" description="Helical" evidence="2">
    <location>
        <begin position="158"/>
        <end position="177"/>
    </location>
</feature>
<keyword evidence="4" id="KW-1185">Reference proteome</keyword>
<feature type="compositionally biased region" description="Acidic residues" evidence="1">
    <location>
        <begin position="17"/>
        <end position="28"/>
    </location>
</feature>
<proteinExistence type="predicted"/>
<name>A0A8W8KL22_MAGGI</name>
<dbReference type="Proteomes" id="UP000005408">
    <property type="component" value="Unassembled WGS sequence"/>
</dbReference>
<reference evidence="3" key="1">
    <citation type="submission" date="2022-08" db="UniProtKB">
        <authorList>
            <consortium name="EnsemblMetazoa"/>
        </authorList>
    </citation>
    <scope>IDENTIFICATION</scope>
    <source>
        <strain evidence="3">05x7-T-G4-1.051#20</strain>
    </source>
</reference>
<organism evidence="3 4">
    <name type="scientific">Magallana gigas</name>
    <name type="common">Pacific oyster</name>
    <name type="synonym">Crassostrea gigas</name>
    <dbReference type="NCBI Taxonomy" id="29159"/>
    <lineage>
        <taxon>Eukaryota</taxon>
        <taxon>Metazoa</taxon>
        <taxon>Spiralia</taxon>
        <taxon>Lophotrochozoa</taxon>
        <taxon>Mollusca</taxon>
        <taxon>Bivalvia</taxon>
        <taxon>Autobranchia</taxon>
        <taxon>Pteriomorphia</taxon>
        <taxon>Ostreida</taxon>
        <taxon>Ostreoidea</taxon>
        <taxon>Ostreidae</taxon>
        <taxon>Magallana</taxon>
    </lineage>
</organism>
<evidence type="ECO:0000256" key="1">
    <source>
        <dbReference type="SAM" id="MobiDB-lite"/>
    </source>
</evidence>
<keyword evidence="2" id="KW-1133">Transmembrane helix</keyword>
<feature type="region of interest" description="Disordered" evidence="1">
    <location>
        <begin position="1"/>
        <end position="52"/>
    </location>
</feature>
<dbReference type="AlphaFoldDB" id="A0A8W8KL22"/>
<feature type="transmembrane region" description="Helical" evidence="2">
    <location>
        <begin position="216"/>
        <end position="236"/>
    </location>
</feature>
<dbReference type="EnsemblMetazoa" id="G24353.1">
    <property type="protein sequence ID" value="G24353.1:cds"/>
    <property type="gene ID" value="G24353"/>
</dbReference>
<evidence type="ECO:0000313" key="4">
    <source>
        <dbReference type="Proteomes" id="UP000005408"/>
    </source>
</evidence>
<evidence type="ECO:0000313" key="3">
    <source>
        <dbReference type="EnsemblMetazoa" id="G24353.1:cds"/>
    </source>
</evidence>
<feature type="transmembrane region" description="Helical" evidence="2">
    <location>
        <begin position="379"/>
        <end position="404"/>
    </location>
</feature>
<accession>A0A8W8KL22</accession>
<keyword evidence="2" id="KW-0812">Transmembrane</keyword>
<feature type="compositionally biased region" description="Polar residues" evidence="1">
    <location>
        <begin position="32"/>
        <end position="41"/>
    </location>
</feature>